<name>A0AA36GW16_CYLNA</name>
<reference evidence="4" key="1">
    <citation type="submission" date="2023-07" db="EMBL/GenBank/DDBJ databases">
        <authorList>
            <consortium name="CYATHOMIX"/>
        </authorList>
    </citation>
    <scope>NUCLEOTIDE SEQUENCE</scope>
    <source>
        <strain evidence="4">N/A</strain>
    </source>
</reference>
<feature type="domain" description="Peptidase S1" evidence="3">
    <location>
        <begin position="84"/>
        <end position="353"/>
    </location>
</feature>
<keyword evidence="5" id="KW-1185">Reference proteome</keyword>
<dbReference type="Pfam" id="PF00089">
    <property type="entry name" value="Trypsin"/>
    <property type="match status" value="1"/>
</dbReference>
<dbReference type="PRINTS" id="PR00722">
    <property type="entry name" value="CHYMOTRYPSIN"/>
</dbReference>
<gene>
    <name evidence="4" type="ORF">CYNAS_LOCUS11340</name>
</gene>
<dbReference type="SUPFAM" id="SSF50494">
    <property type="entry name" value="Trypsin-like serine proteases"/>
    <property type="match status" value="1"/>
</dbReference>
<evidence type="ECO:0000259" key="3">
    <source>
        <dbReference type="PROSITE" id="PS50240"/>
    </source>
</evidence>
<comment type="caution">
    <text evidence="4">The sequence shown here is derived from an EMBL/GenBank/DDBJ whole genome shotgun (WGS) entry which is preliminary data.</text>
</comment>
<dbReference type="InterPro" id="IPR043504">
    <property type="entry name" value="Peptidase_S1_PA_chymotrypsin"/>
</dbReference>
<dbReference type="EMBL" id="CATQJL010000223">
    <property type="protein sequence ID" value="CAJ0599357.1"/>
    <property type="molecule type" value="Genomic_DNA"/>
</dbReference>
<dbReference type="AlphaFoldDB" id="A0AA36GW16"/>
<dbReference type="InterPro" id="IPR018114">
    <property type="entry name" value="TRYPSIN_HIS"/>
</dbReference>
<evidence type="ECO:0000313" key="4">
    <source>
        <dbReference type="EMBL" id="CAJ0599357.1"/>
    </source>
</evidence>
<dbReference type="InterPro" id="IPR001254">
    <property type="entry name" value="Trypsin_dom"/>
</dbReference>
<evidence type="ECO:0000256" key="2">
    <source>
        <dbReference type="SAM" id="SignalP"/>
    </source>
</evidence>
<dbReference type="Proteomes" id="UP001176961">
    <property type="component" value="Unassembled WGS sequence"/>
</dbReference>
<proteinExistence type="predicted"/>
<organism evidence="4 5">
    <name type="scientific">Cylicocyclus nassatus</name>
    <name type="common">Nematode worm</name>
    <dbReference type="NCBI Taxonomy" id="53992"/>
    <lineage>
        <taxon>Eukaryota</taxon>
        <taxon>Metazoa</taxon>
        <taxon>Ecdysozoa</taxon>
        <taxon>Nematoda</taxon>
        <taxon>Chromadorea</taxon>
        <taxon>Rhabditida</taxon>
        <taxon>Rhabditina</taxon>
        <taxon>Rhabditomorpha</taxon>
        <taxon>Strongyloidea</taxon>
        <taxon>Strongylidae</taxon>
        <taxon>Cylicocyclus</taxon>
    </lineage>
</organism>
<dbReference type="Gene3D" id="2.40.10.10">
    <property type="entry name" value="Trypsin-like serine proteases"/>
    <property type="match status" value="1"/>
</dbReference>
<feature type="signal peptide" evidence="2">
    <location>
        <begin position="1"/>
        <end position="16"/>
    </location>
</feature>
<dbReference type="GO" id="GO:0006508">
    <property type="term" value="P:proteolysis"/>
    <property type="evidence" value="ECO:0007669"/>
    <property type="project" value="InterPro"/>
</dbReference>
<dbReference type="SMART" id="SM00020">
    <property type="entry name" value="Tryp_SPc"/>
    <property type="match status" value="1"/>
</dbReference>
<dbReference type="InterPro" id="IPR001314">
    <property type="entry name" value="Peptidase_S1A"/>
</dbReference>
<dbReference type="PANTHER" id="PTHR24253:SF153">
    <property type="entry name" value="SERINE PROTEASE HEPSIN"/>
    <property type="match status" value="1"/>
</dbReference>
<evidence type="ECO:0000313" key="5">
    <source>
        <dbReference type="Proteomes" id="UP001176961"/>
    </source>
</evidence>
<sequence length="397" mass="45129">MRIFACFLIILHITRGHKYDAYDARNCGKSQINAARSLMGVRARRSYMADASNDTSIGGDSASQELDDNVIDNGDKDNFMQEKIMGGKRAERGELPWAVLLHIWKDKYHMGACGGTLISRRHVITAAHCFRATESEDYCSTSDMFSPEFVIHNTEVSIGGTCSLAGRFGCTRSDIGRVYKIARAFYEDYFKFGCRGTHDIAILELAEDVPKTINHVCLPFMHKVEEIEDPYLKLRVFGWGRDPFNHNNNLSPYLQITEIGAKLPELLCKKTNTFKAKDTFCVKSGQQEFCKGDSGGGVTATIRGRNYLMGVAIMGPPCDMVARNVKGRFHPQICTDIMYYKKMIKTWIRAKRSRRPKVANPYKSIRYRKPHRLLEPDLNDLFGSILRLPKFKPFLMF</sequence>
<dbReference type="PROSITE" id="PS50240">
    <property type="entry name" value="TRYPSIN_DOM"/>
    <property type="match status" value="1"/>
</dbReference>
<dbReference type="PANTHER" id="PTHR24253">
    <property type="entry name" value="TRANSMEMBRANE PROTEASE SERINE"/>
    <property type="match status" value="1"/>
</dbReference>
<keyword evidence="2" id="KW-0732">Signal</keyword>
<dbReference type="GO" id="GO:0004252">
    <property type="term" value="F:serine-type endopeptidase activity"/>
    <property type="evidence" value="ECO:0007669"/>
    <property type="project" value="InterPro"/>
</dbReference>
<protein>
    <recommendedName>
        <fullName evidence="3">Peptidase S1 domain-containing protein</fullName>
    </recommendedName>
</protein>
<dbReference type="InterPro" id="IPR009003">
    <property type="entry name" value="Peptidase_S1_PA"/>
</dbReference>
<feature type="chain" id="PRO_5041209778" description="Peptidase S1 domain-containing protein" evidence="2">
    <location>
        <begin position="17"/>
        <end position="397"/>
    </location>
</feature>
<accession>A0AA36GW16</accession>
<dbReference type="PROSITE" id="PS00134">
    <property type="entry name" value="TRYPSIN_HIS"/>
    <property type="match status" value="1"/>
</dbReference>
<evidence type="ECO:0000256" key="1">
    <source>
        <dbReference type="ARBA" id="ARBA00023157"/>
    </source>
</evidence>
<keyword evidence="1" id="KW-1015">Disulfide bond</keyword>